<dbReference type="EMBL" id="FOOY01000003">
    <property type="protein sequence ID" value="SFG01998.1"/>
    <property type="molecule type" value="Genomic_DNA"/>
</dbReference>
<protein>
    <recommendedName>
        <fullName evidence="3">Hook-length control protein FliK</fullName>
    </recommendedName>
</protein>
<organism evidence="1 2">
    <name type="scientific">Sporolactobacillus nakayamae</name>
    <dbReference type="NCBI Taxonomy" id="269670"/>
    <lineage>
        <taxon>Bacteria</taxon>
        <taxon>Bacillati</taxon>
        <taxon>Bacillota</taxon>
        <taxon>Bacilli</taxon>
        <taxon>Bacillales</taxon>
        <taxon>Sporolactobacillaceae</taxon>
        <taxon>Sporolactobacillus</taxon>
    </lineage>
</organism>
<keyword evidence="2" id="KW-1185">Reference proteome</keyword>
<gene>
    <name evidence="1" type="ORF">SAMN02982927_00437</name>
</gene>
<proteinExistence type="predicted"/>
<name>A0A1I2NEM2_9BACL</name>
<dbReference type="OrthoDB" id="2351076at2"/>
<dbReference type="Proteomes" id="UP000198752">
    <property type="component" value="Unassembled WGS sequence"/>
</dbReference>
<dbReference type="RefSeq" id="WP_093669585.1">
    <property type="nucleotide sequence ID" value="NZ_FOOY01000003.1"/>
</dbReference>
<sequence>MNFQPYAINQSQLIGTYAPEQILRGKVLDILPDRTALVQLGAKQVVAKVASVDPPLKVGQDYLFQIQQGANPLLAKLVDRKPANSGSMPTMADDVLSTLQLKNDSLNKQVIQAFLDHGDPISRESILNARALLKMSGDFSGDIQTIRWMMNRQLPLTEPFFRLAKDVKTSEHLGSQFGSMLLEIQRSGAQTETVERLKTALNTFSQSQNATGLTSLVHGMGSKKNAELLRSFFDTHIPNLPEKSQHKVDSFLSSSMSLKDVAILLKDLKINRSSQAFINEVKTFAAEQIANAGSRLNETEHSNLFLKALKKLGFDYEFQISDSVKHGTLAAKPFDSLKGHLLAVVQDQGAPPTVRKMAHEMVQKITGEQIQMASADPFVAQFSLQIPIAFQKELTNVSVYWEGKRDRKGSLDPNSCTIVLWLELTHLKETLVNIRVQNRSVTLNIQNKQMDLRRWMKSGESILKKHLAEMGYDLVSLSQSEKIDRNLMKKATDPLTESNYRMDVKV</sequence>
<evidence type="ECO:0000313" key="2">
    <source>
        <dbReference type="Proteomes" id="UP000198752"/>
    </source>
</evidence>
<reference evidence="2" key="1">
    <citation type="submission" date="2016-10" db="EMBL/GenBank/DDBJ databases">
        <authorList>
            <person name="Varghese N."/>
            <person name="Submissions S."/>
        </authorList>
    </citation>
    <scope>NUCLEOTIDE SEQUENCE [LARGE SCALE GENOMIC DNA]</scope>
    <source>
        <strain evidence="2">ATCC 700379</strain>
    </source>
</reference>
<accession>A0A1I2NEM2</accession>
<dbReference type="STRING" id="269670.SAMN02982927_00437"/>
<evidence type="ECO:0000313" key="1">
    <source>
        <dbReference type="EMBL" id="SFG01998.1"/>
    </source>
</evidence>
<dbReference type="AlphaFoldDB" id="A0A1I2NEM2"/>
<evidence type="ECO:0008006" key="3">
    <source>
        <dbReference type="Google" id="ProtNLM"/>
    </source>
</evidence>